<organism evidence="3 4">
    <name type="scientific">Pseudopedobacter beijingensis</name>
    <dbReference type="NCBI Taxonomy" id="1207056"/>
    <lineage>
        <taxon>Bacteria</taxon>
        <taxon>Pseudomonadati</taxon>
        <taxon>Bacteroidota</taxon>
        <taxon>Sphingobacteriia</taxon>
        <taxon>Sphingobacteriales</taxon>
        <taxon>Sphingobacteriaceae</taxon>
        <taxon>Pseudopedobacter</taxon>
    </lineage>
</organism>
<dbReference type="RefSeq" id="WP_379661111.1">
    <property type="nucleotide sequence ID" value="NZ_JBHUDG010000003.1"/>
</dbReference>
<reference evidence="4" key="1">
    <citation type="journal article" date="2019" name="Int. J. Syst. Evol. Microbiol.">
        <title>The Global Catalogue of Microorganisms (GCM) 10K type strain sequencing project: providing services to taxonomists for standard genome sequencing and annotation.</title>
        <authorList>
            <consortium name="The Broad Institute Genomics Platform"/>
            <consortium name="The Broad Institute Genome Sequencing Center for Infectious Disease"/>
            <person name="Wu L."/>
            <person name="Ma J."/>
        </authorList>
    </citation>
    <scope>NUCLEOTIDE SEQUENCE [LARGE SCALE GENOMIC DNA]</scope>
    <source>
        <strain evidence="4">CCUG 53762</strain>
    </source>
</reference>
<feature type="transmembrane region" description="Helical" evidence="2">
    <location>
        <begin position="6"/>
        <end position="28"/>
    </location>
</feature>
<evidence type="ECO:0000256" key="2">
    <source>
        <dbReference type="SAM" id="Phobius"/>
    </source>
</evidence>
<keyword evidence="2" id="KW-0812">Transmembrane</keyword>
<evidence type="ECO:0000313" key="4">
    <source>
        <dbReference type="Proteomes" id="UP001597118"/>
    </source>
</evidence>
<sequence>MMRNQFPLTKILILVTILAVPGFLYYLLQDKGKNRYKPLPFYGPKEVAETFTERRGKKIPDTIYHRIPNFSGVNQIGEKFDFDSVKNEIVIANFFYTNAEKLGDEMFRQISWLRDRYADNKMIRFVSVSIDPENDNGAVVQEFARQHKALAGKWDLVIADTSVVYPLASNGFYVNAFKHGNDYVLSEKLILLDKQHRIRGYYSCLLAEDMKSLNDEIKVLITEELRKMQ</sequence>
<protein>
    <submittedName>
        <fullName evidence="3">SCO family protein</fullName>
    </submittedName>
</protein>
<dbReference type="Pfam" id="PF02630">
    <property type="entry name" value="SCO1-SenC"/>
    <property type="match status" value="1"/>
</dbReference>
<accession>A0ABW4I7S5</accession>
<dbReference type="Gene3D" id="3.40.30.10">
    <property type="entry name" value="Glutaredoxin"/>
    <property type="match status" value="1"/>
</dbReference>
<keyword evidence="4" id="KW-1185">Reference proteome</keyword>
<dbReference type="SUPFAM" id="SSF52833">
    <property type="entry name" value="Thioredoxin-like"/>
    <property type="match status" value="1"/>
</dbReference>
<dbReference type="EMBL" id="JBHUDG010000003">
    <property type="protein sequence ID" value="MFD1628725.1"/>
    <property type="molecule type" value="Genomic_DNA"/>
</dbReference>
<comment type="caution">
    <text evidence="3">The sequence shown here is derived from an EMBL/GenBank/DDBJ whole genome shotgun (WGS) entry which is preliminary data.</text>
</comment>
<keyword evidence="2" id="KW-1133">Transmembrane helix</keyword>
<evidence type="ECO:0000313" key="3">
    <source>
        <dbReference type="EMBL" id="MFD1628725.1"/>
    </source>
</evidence>
<comment type="similarity">
    <text evidence="1">Belongs to the SCO1/2 family.</text>
</comment>
<dbReference type="InterPro" id="IPR003782">
    <property type="entry name" value="SCO1/SenC"/>
</dbReference>
<dbReference type="Proteomes" id="UP001597118">
    <property type="component" value="Unassembled WGS sequence"/>
</dbReference>
<keyword evidence="2" id="KW-0472">Membrane</keyword>
<evidence type="ECO:0000256" key="1">
    <source>
        <dbReference type="ARBA" id="ARBA00010996"/>
    </source>
</evidence>
<dbReference type="InterPro" id="IPR036249">
    <property type="entry name" value="Thioredoxin-like_sf"/>
</dbReference>
<name>A0ABW4I7S5_9SPHI</name>
<gene>
    <name evidence="3" type="ORF">ACFSAH_02490</name>
</gene>
<proteinExistence type="inferred from homology"/>